<dbReference type="EMBL" id="SPVG01000146">
    <property type="protein sequence ID" value="TFW20679.1"/>
    <property type="molecule type" value="Genomic_DNA"/>
</dbReference>
<organism evidence="1 2">
    <name type="scientific">Duganella callida</name>
    <dbReference type="NCBI Taxonomy" id="2561932"/>
    <lineage>
        <taxon>Bacteria</taxon>
        <taxon>Pseudomonadati</taxon>
        <taxon>Pseudomonadota</taxon>
        <taxon>Betaproteobacteria</taxon>
        <taxon>Burkholderiales</taxon>
        <taxon>Oxalobacteraceae</taxon>
        <taxon>Telluria group</taxon>
        <taxon>Duganella</taxon>
    </lineage>
</organism>
<comment type="caution">
    <text evidence="1">The sequence shown here is derived from an EMBL/GenBank/DDBJ whole genome shotgun (WGS) entry which is preliminary data.</text>
</comment>
<evidence type="ECO:0000313" key="1">
    <source>
        <dbReference type="EMBL" id="TFW20679.1"/>
    </source>
</evidence>
<protein>
    <recommendedName>
        <fullName evidence="3">2OG-Fe(II) oxygenase</fullName>
    </recommendedName>
</protein>
<name>A0A4Y9SH17_9BURK</name>
<dbReference type="Proteomes" id="UP000297729">
    <property type="component" value="Unassembled WGS sequence"/>
</dbReference>
<evidence type="ECO:0000313" key="2">
    <source>
        <dbReference type="Proteomes" id="UP000297729"/>
    </source>
</evidence>
<gene>
    <name evidence="1" type="ORF">E4L98_14415</name>
</gene>
<evidence type="ECO:0008006" key="3">
    <source>
        <dbReference type="Google" id="ProtNLM"/>
    </source>
</evidence>
<dbReference type="Gene3D" id="2.60.120.620">
    <property type="entry name" value="q2cbj1_9rhob like domain"/>
    <property type="match status" value="1"/>
</dbReference>
<keyword evidence="2" id="KW-1185">Reference proteome</keyword>
<accession>A0A4Y9SH17</accession>
<sequence>MNTAALRAPAPATRTDSDIGGQLAFMIDNVISDEASRAMIAVGEHFGYRNDAPGMRMNQAMHWMADEAPMAQIFKVIGPLLPQELHGKKLQPRLSQRIDMYKYRKGDVFNRHIDGIWPGYGGPTVDVTSRAGAALFFQHGFSLDSVMHMGTEVTSDAPKYVARIDVLYDPIRGQFCQSHTSSTVACATVELVCDWQN</sequence>
<dbReference type="RefSeq" id="WP_135202247.1">
    <property type="nucleotide sequence ID" value="NZ_SPVG01000146.1"/>
</dbReference>
<dbReference type="AlphaFoldDB" id="A0A4Y9SH17"/>
<proteinExistence type="predicted"/>
<reference evidence="1 2" key="1">
    <citation type="submission" date="2019-03" db="EMBL/GenBank/DDBJ databases">
        <title>Draft Genome Sequence of Duganella callidus sp. nov., a Novel Duganella Species Isolated from Cultivated Soil.</title>
        <authorList>
            <person name="Raths R."/>
            <person name="Peta V."/>
            <person name="Bucking H."/>
        </authorList>
    </citation>
    <scope>NUCLEOTIDE SEQUENCE [LARGE SCALE GENOMIC DNA]</scope>
    <source>
        <strain evidence="1 2">DN04</strain>
    </source>
</reference>
<dbReference type="OrthoDB" id="269774at2"/>